<dbReference type="EC" id="1.1.1.22" evidence="3 7"/>
<comment type="similarity">
    <text evidence="2 7">Belongs to the UDP-glucose/GDP-mannose dehydrogenase family.</text>
</comment>
<feature type="binding site" evidence="10">
    <location>
        <position position="158"/>
    </location>
    <ligand>
        <name>NAD(+)</name>
        <dbReference type="ChEBI" id="CHEBI:57540"/>
    </ligand>
</feature>
<dbReference type="GO" id="GO:0006065">
    <property type="term" value="P:UDP-glucuronate biosynthetic process"/>
    <property type="evidence" value="ECO:0007669"/>
    <property type="project" value="UniProtKB-UniPathway"/>
</dbReference>
<keyword evidence="4 7" id="KW-0560">Oxidoreductase</keyword>
<reference evidence="12 13" key="1">
    <citation type="submission" date="2016-11" db="EMBL/GenBank/DDBJ databases">
        <authorList>
            <person name="Jaros S."/>
            <person name="Januszkiewicz K."/>
            <person name="Wedrychowicz H."/>
        </authorList>
    </citation>
    <scope>NUCLEOTIDE SEQUENCE [LARGE SCALE GENOMIC DNA]</scope>
    <source>
        <strain evidence="12 13">DSM 19022</strain>
    </source>
</reference>
<dbReference type="PIRSF" id="PIRSF500134">
    <property type="entry name" value="UDPglc_DH_bac"/>
    <property type="match status" value="1"/>
</dbReference>
<evidence type="ECO:0000259" key="11">
    <source>
        <dbReference type="SMART" id="SM00984"/>
    </source>
</evidence>
<dbReference type="PIRSF" id="PIRSF000124">
    <property type="entry name" value="UDPglc_GDPman_dh"/>
    <property type="match status" value="1"/>
</dbReference>
<dbReference type="InterPro" id="IPR028357">
    <property type="entry name" value="UDPglc_DH_bac"/>
</dbReference>
<dbReference type="PANTHER" id="PTHR43750:SF3">
    <property type="entry name" value="UDP-GLUCOSE 6-DEHYDROGENASE TUAD"/>
    <property type="match status" value="1"/>
</dbReference>
<comment type="catalytic activity">
    <reaction evidence="6 7">
        <text>UDP-alpha-D-glucose + 2 NAD(+) + H2O = UDP-alpha-D-glucuronate + 2 NADH + 3 H(+)</text>
        <dbReference type="Rhea" id="RHEA:23596"/>
        <dbReference type="ChEBI" id="CHEBI:15377"/>
        <dbReference type="ChEBI" id="CHEBI:15378"/>
        <dbReference type="ChEBI" id="CHEBI:57540"/>
        <dbReference type="ChEBI" id="CHEBI:57945"/>
        <dbReference type="ChEBI" id="CHEBI:58052"/>
        <dbReference type="ChEBI" id="CHEBI:58885"/>
        <dbReference type="EC" id="1.1.1.22"/>
    </reaction>
</comment>
<dbReference type="InterPro" id="IPR017476">
    <property type="entry name" value="UDP-Glc/GDP-Man"/>
</dbReference>
<dbReference type="SUPFAM" id="SSF48179">
    <property type="entry name" value="6-phosphogluconate dehydrogenase C-terminal domain-like"/>
    <property type="match status" value="1"/>
</dbReference>
<dbReference type="InterPro" id="IPR014026">
    <property type="entry name" value="UDP-Glc/GDP-Man_DH_dimer"/>
</dbReference>
<evidence type="ECO:0000256" key="3">
    <source>
        <dbReference type="ARBA" id="ARBA00012954"/>
    </source>
</evidence>
<dbReference type="InterPro" id="IPR001732">
    <property type="entry name" value="UDP-Glc/GDP-Man_DH_N"/>
</dbReference>
<keyword evidence="13" id="KW-1185">Reference proteome</keyword>
<comment type="pathway">
    <text evidence="1">Nucleotide-sugar biosynthesis; UDP-alpha-D-glucuronate biosynthesis; UDP-alpha-D-glucuronate from UDP-alpha-D-glucose: step 1/1.</text>
</comment>
<feature type="binding site" evidence="10">
    <location>
        <position position="344"/>
    </location>
    <ligand>
        <name>NAD(+)</name>
        <dbReference type="ChEBI" id="CHEBI:57540"/>
    </ligand>
</feature>
<gene>
    <name evidence="12" type="ORF">SAMN02745176_00891</name>
</gene>
<protein>
    <recommendedName>
        <fullName evidence="3 7">UDP-glucose 6-dehydrogenase</fullName>
        <ecNumber evidence="3 7">1.1.1.22</ecNumber>
    </recommendedName>
</protein>
<dbReference type="EMBL" id="FQZS01000005">
    <property type="protein sequence ID" value="SHI63117.1"/>
    <property type="molecule type" value="Genomic_DNA"/>
</dbReference>
<feature type="binding site" evidence="10">
    <location>
        <position position="30"/>
    </location>
    <ligand>
        <name>NAD(+)</name>
        <dbReference type="ChEBI" id="CHEBI:57540"/>
    </ligand>
</feature>
<organism evidence="12 13">
    <name type="scientific">Lutispora thermophila DSM 19022</name>
    <dbReference type="NCBI Taxonomy" id="1122184"/>
    <lineage>
        <taxon>Bacteria</taxon>
        <taxon>Bacillati</taxon>
        <taxon>Bacillota</taxon>
        <taxon>Clostridia</taxon>
        <taxon>Lutisporales</taxon>
        <taxon>Lutisporaceae</taxon>
        <taxon>Lutispora</taxon>
    </lineage>
</organism>
<dbReference type="Pfam" id="PF03720">
    <property type="entry name" value="UDPG_MGDP_dh_C"/>
    <property type="match status" value="1"/>
</dbReference>
<dbReference type="InterPro" id="IPR014027">
    <property type="entry name" value="UDP-Glc/GDP-Man_DH_C"/>
</dbReference>
<feature type="binding site" evidence="10">
    <location>
        <position position="122"/>
    </location>
    <ligand>
        <name>NAD(+)</name>
        <dbReference type="ChEBI" id="CHEBI:57540"/>
    </ligand>
</feature>
<name>A0A1M6CQ09_9FIRM</name>
<feature type="binding site" evidence="9">
    <location>
        <begin position="266"/>
        <end position="270"/>
    </location>
    <ligand>
        <name>substrate</name>
    </ligand>
</feature>
<evidence type="ECO:0000256" key="1">
    <source>
        <dbReference type="ARBA" id="ARBA00004701"/>
    </source>
</evidence>
<feature type="binding site" evidence="9">
    <location>
        <position position="337"/>
    </location>
    <ligand>
        <name>substrate</name>
    </ligand>
</feature>
<dbReference type="SUPFAM" id="SSF51735">
    <property type="entry name" value="NAD(P)-binding Rossmann-fold domains"/>
    <property type="match status" value="1"/>
</dbReference>
<evidence type="ECO:0000313" key="12">
    <source>
        <dbReference type="EMBL" id="SHI63117.1"/>
    </source>
</evidence>
<dbReference type="PANTHER" id="PTHR43750">
    <property type="entry name" value="UDP-GLUCOSE 6-DEHYDROGENASE TUAD"/>
    <property type="match status" value="1"/>
</dbReference>
<dbReference type="GO" id="GO:0051287">
    <property type="term" value="F:NAD binding"/>
    <property type="evidence" value="ECO:0007669"/>
    <property type="project" value="InterPro"/>
</dbReference>
<evidence type="ECO:0000256" key="5">
    <source>
        <dbReference type="ARBA" id="ARBA00023027"/>
    </source>
</evidence>
<dbReference type="Proteomes" id="UP000184442">
    <property type="component" value="Unassembled WGS sequence"/>
</dbReference>
<proteinExistence type="inferred from homology"/>
<feature type="domain" description="UDP-glucose/GDP-mannose dehydrogenase C-terminal" evidence="11">
    <location>
        <begin position="330"/>
        <end position="434"/>
    </location>
</feature>
<dbReference type="NCBIfam" id="TIGR03026">
    <property type="entry name" value="NDP-sugDHase"/>
    <property type="match status" value="1"/>
</dbReference>
<evidence type="ECO:0000256" key="9">
    <source>
        <dbReference type="PIRSR" id="PIRSR500134-2"/>
    </source>
</evidence>
<dbReference type="Pfam" id="PF03721">
    <property type="entry name" value="UDPG_MGDP_dh_N"/>
    <property type="match status" value="1"/>
</dbReference>
<feature type="binding site" evidence="10">
    <location>
        <position position="280"/>
    </location>
    <ligand>
        <name>NAD(+)</name>
        <dbReference type="ChEBI" id="CHEBI:57540"/>
    </ligand>
</feature>
<evidence type="ECO:0000256" key="8">
    <source>
        <dbReference type="PIRSR" id="PIRSR500134-1"/>
    </source>
</evidence>
<dbReference type="InterPro" id="IPR036220">
    <property type="entry name" value="UDP-Glc/GDP-Man_DH_C_sf"/>
</dbReference>
<dbReference type="AlphaFoldDB" id="A0A1M6CQ09"/>
<dbReference type="RefSeq" id="WP_073024951.1">
    <property type="nucleotide sequence ID" value="NZ_FQZS01000005.1"/>
</dbReference>
<evidence type="ECO:0000256" key="10">
    <source>
        <dbReference type="PIRSR" id="PIRSR500134-3"/>
    </source>
</evidence>
<evidence type="ECO:0000256" key="2">
    <source>
        <dbReference type="ARBA" id="ARBA00006601"/>
    </source>
</evidence>
<evidence type="ECO:0000256" key="4">
    <source>
        <dbReference type="ARBA" id="ARBA00023002"/>
    </source>
</evidence>
<accession>A0A1M6CQ09</accession>
<dbReference type="Pfam" id="PF00984">
    <property type="entry name" value="UDPG_MGDP_dh"/>
    <property type="match status" value="1"/>
</dbReference>
<dbReference type="InterPro" id="IPR008927">
    <property type="entry name" value="6-PGluconate_DH-like_C_sf"/>
</dbReference>
<feature type="binding site" evidence="9">
    <location>
        <position position="208"/>
    </location>
    <ligand>
        <name>substrate</name>
    </ligand>
</feature>
<dbReference type="UniPathway" id="UPA00038">
    <property type="reaction ID" value="UER00491"/>
</dbReference>
<dbReference type="SMART" id="SM00984">
    <property type="entry name" value="UDPG_MGDP_dh_C"/>
    <property type="match status" value="1"/>
</dbReference>
<feature type="active site" description="Nucleophile" evidence="8">
    <location>
        <position position="277"/>
    </location>
</feature>
<keyword evidence="5 7" id="KW-0520">NAD</keyword>
<dbReference type="Gene3D" id="1.20.5.100">
    <property type="entry name" value="Cytochrome c1, transmembrane anchor, C-terminal"/>
    <property type="match status" value="1"/>
</dbReference>
<feature type="binding site" evidence="9">
    <location>
        <begin position="155"/>
        <end position="158"/>
    </location>
    <ligand>
        <name>substrate</name>
    </ligand>
</feature>
<dbReference type="GO" id="GO:0000271">
    <property type="term" value="P:polysaccharide biosynthetic process"/>
    <property type="evidence" value="ECO:0007669"/>
    <property type="project" value="InterPro"/>
</dbReference>
<feature type="binding site" evidence="10">
    <location>
        <position position="85"/>
    </location>
    <ligand>
        <name>NAD(+)</name>
        <dbReference type="ChEBI" id="CHEBI:57540"/>
    </ligand>
</feature>
<evidence type="ECO:0000256" key="7">
    <source>
        <dbReference type="PIRNR" id="PIRNR000124"/>
    </source>
</evidence>
<sequence>MNISIIGTGYVGLVTGACLAKKGHNVICVDRVDNIVNSINSGRSPIFENHLEELLLEVVGCKLKATSDIKYAVENSEVSIIAVGTPFSEGKIDLEYVKEVAYDIGMILKEKEDYHVVCVKSTVVPTTTDTVVMRILEVASGKRLGDFGLVMNPEFLREGNAVEDFMNPDRIVIGAMDDKSFDVFSKIYKGYFDAPIVKTNPRTAEMVKYTSNALLATLISFSNEIAAISEEIEDIDAVEVLEGVHMDRRLSMNIEGRNIRPDIIKYLKPGRGFGGSCFPKDVKSLITFSEKLGYMPKILKSVIEVNESQAERIILKLKNEIGDIKDKTIAVLGLAFKEGTDDIRESQSIKLIRKLMEEDAVLKCYDPVAVENAKKELGEQKNLEFYNDYESALHNANAAVIMTDWDSILNINIDVFTKLMKNPVIIDGCRMFHEKNLRANDIKYAGIGWRRL</sequence>
<evidence type="ECO:0000313" key="13">
    <source>
        <dbReference type="Proteomes" id="UP000184442"/>
    </source>
</evidence>
<evidence type="ECO:0000256" key="6">
    <source>
        <dbReference type="ARBA" id="ARBA00047473"/>
    </source>
</evidence>
<dbReference type="GO" id="GO:0003979">
    <property type="term" value="F:UDP-glucose 6-dehydrogenase activity"/>
    <property type="evidence" value="ECO:0007669"/>
    <property type="project" value="UniProtKB-EC"/>
</dbReference>
<dbReference type="InterPro" id="IPR036291">
    <property type="entry name" value="NAD(P)-bd_dom_sf"/>
</dbReference>
<dbReference type="OrthoDB" id="9803238at2"/>
<dbReference type="STRING" id="1122184.SAMN02745176_00891"/>
<dbReference type="Gene3D" id="3.40.50.720">
    <property type="entry name" value="NAD(P)-binding Rossmann-like Domain"/>
    <property type="match status" value="2"/>
</dbReference>
<dbReference type="SUPFAM" id="SSF52413">
    <property type="entry name" value="UDP-glucose/GDP-mannose dehydrogenase C-terminal domain"/>
    <property type="match status" value="1"/>
</dbReference>
<feature type="binding site" evidence="9">
    <location>
        <position position="274"/>
    </location>
    <ligand>
        <name>substrate</name>
    </ligand>
</feature>